<dbReference type="PANTHER" id="PTHR33568">
    <property type="entry name" value="DNA POLYMERASE"/>
    <property type="match status" value="1"/>
</dbReference>
<evidence type="ECO:0000256" key="1">
    <source>
        <dbReference type="ARBA" id="ARBA00005755"/>
    </source>
</evidence>
<dbReference type="GO" id="GO:0003677">
    <property type="term" value="F:DNA binding"/>
    <property type="evidence" value="ECO:0007669"/>
    <property type="project" value="UniProtKB-KW"/>
</dbReference>
<keyword evidence="3" id="KW-0808">Transferase</keyword>
<gene>
    <name evidence="10" type="ORF">HNY73_007201</name>
</gene>
<dbReference type="PANTHER" id="PTHR33568:SF3">
    <property type="entry name" value="DNA-DIRECTED DNA POLYMERASE"/>
    <property type="match status" value="1"/>
</dbReference>
<keyword evidence="4" id="KW-0548">Nucleotidyltransferase</keyword>
<feature type="domain" description="DNA-directed DNA polymerase family B mitochondria/virus" evidence="9">
    <location>
        <begin position="11"/>
        <end position="308"/>
    </location>
</feature>
<proteinExistence type="inferred from homology"/>
<evidence type="ECO:0000256" key="8">
    <source>
        <dbReference type="ARBA" id="ARBA00049244"/>
    </source>
</evidence>
<evidence type="ECO:0000256" key="4">
    <source>
        <dbReference type="ARBA" id="ARBA00022695"/>
    </source>
</evidence>
<dbReference type="InterPro" id="IPR004868">
    <property type="entry name" value="DNA-dir_DNA_pol_B_mt/vir"/>
</dbReference>
<dbReference type="Pfam" id="PF03175">
    <property type="entry name" value="DNA_pol_B_2"/>
    <property type="match status" value="1"/>
</dbReference>
<comment type="similarity">
    <text evidence="1">Belongs to the DNA polymerase type-B family.</text>
</comment>
<organism evidence="10 11">
    <name type="scientific">Argiope bruennichi</name>
    <name type="common">Wasp spider</name>
    <name type="synonym">Aranea bruennichi</name>
    <dbReference type="NCBI Taxonomy" id="94029"/>
    <lineage>
        <taxon>Eukaryota</taxon>
        <taxon>Metazoa</taxon>
        <taxon>Ecdysozoa</taxon>
        <taxon>Arthropoda</taxon>
        <taxon>Chelicerata</taxon>
        <taxon>Arachnida</taxon>
        <taxon>Araneae</taxon>
        <taxon>Araneomorphae</taxon>
        <taxon>Entelegynae</taxon>
        <taxon>Araneoidea</taxon>
        <taxon>Araneidae</taxon>
        <taxon>Argiope</taxon>
    </lineage>
</organism>
<name>A0A8T0FFV6_ARGBR</name>
<evidence type="ECO:0000313" key="11">
    <source>
        <dbReference type="Proteomes" id="UP000807504"/>
    </source>
</evidence>
<keyword evidence="11" id="KW-1185">Reference proteome</keyword>
<keyword evidence="6" id="KW-0239">DNA-directed DNA polymerase</keyword>
<reference evidence="10" key="2">
    <citation type="submission" date="2020-06" db="EMBL/GenBank/DDBJ databases">
        <authorList>
            <person name="Sheffer M."/>
        </authorList>
    </citation>
    <scope>NUCLEOTIDE SEQUENCE</scope>
</reference>
<dbReference type="Proteomes" id="UP000807504">
    <property type="component" value="Unassembled WGS sequence"/>
</dbReference>
<dbReference type="GO" id="GO:0006260">
    <property type="term" value="P:DNA replication"/>
    <property type="evidence" value="ECO:0007669"/>
    <property type="project" value="UniProtKB-KW"/>
</dbReference>
<dbReference type="InterPro" id="IPR043502">
    <property type="entry name" value="DNA/RNA_pol_sf"/>
</dbReference>
<comment type="catalytic activity">
    <reaction evidence="8">
        <text>DNA(n) + a 2'-deoxyribonucleoside 5'-triphosphate = DNA(n+1) + diphosphate</text>
        <dbReference type="Rhea" id="RHEA:22508"/>
        <dbReference type="Rhea" id="RHEA-COMP:17339"/>
        <dbReference type="Rhea" id="RHEA-COMP:17340"/>
        <dbReference type="ChEBI" id="CHEBI:33019"/>
        <dbReference type="ChEBI" id="CHEBI:61560"/>
        <dbReference type="ChEBI" id="CHEBI:173112"/>
        <dbReference type="EC" id="2.7.7.7"/>
    </reaction>
</comment>
<reference evidence="10" key="1">
    <citation type="journal article" date="2020" name="bioRxiv">
        <title>Chromosome-level reference genome of the European wasp spider Argiope bruennichi: a resource for studies on range expansion and evolutionary adaptation.</title>
        <authorList>
            <person name="Sheffer M.M."/>
            <person name="Hoppe A."/>
            <person name="Krehenwinkel H."/>
            <person name="Uhl G."/>
            <person name="Kuss A.W."/>
            <person name="Jensen L."/>
            <person name="Jensen C."/>
            <person name="Gillespie R.G."/>
            <person name="Hoff K.J."/>
            <person name="Prost S."/>
        </authorList>
    </citation>
    <scope>NUCLEOTIDE SEQUENCE</scope>
</reference>
<dbReference type="EC" id="2.7.7.7" evidence="2"/>
<accession>A0A8T0FFV6</accession>
<evidence type="ECO:0000256" key="5">
    <source>
        <dbReference type="ARBA" id="ARBA00022705"/>
    </source>
</evidence>
<dbReference type="SUPFAM" id="SSF56672">
    <property type="entry name" value="DNA/RNA polymerases"/>
    <property type="match status" value="1"/>
</dbReference>
<dbReference type="EMBL" id="JABXBU010000012">
    <property type="protein sequence ID" value="KAF8789252.1"/>
    <property type="molecule type" value="Genomic_DNA"/>
</dbReference>
<sequence length="322" mass="37531">MNPEDRQKFLKWYDQRKKQPFDFRKELYEYCKSDVDILRRCCLQFRSEFMTINGADPFSYTTIASACMAVYRSKHIPQEQIPMVPVRGYVTKVNFSKVSIEWLMYLENTMGIKICHALNERGERNIDGVYVDGDFCNKLDIVERLNPRDAFYGGRTNATKLFFEGEAKYIDFTSLYPFVNKYSPYPIGHPEIITSNFGGFSQYFGIVKCSILPPRGLYHAVLPYRSHGKLTFPLCSKCVETQNSICEHDDADRALKGTWVTIEVQKALDVGYKLLKMYEVHHFNEQPTSLFKSYINTFLKTKQEASGWPERFAKQLQNEPFT</sequence>
<dbReference type="GO" id="GO:0003887">
    <property type="term" value="F:DNA-directed DNA polymerase activity"/>
    <property type="evidence" value="ECO:0007669"/>
    <property type="project" value="UniProtKB-KW"/>
</dbReference>
<dbReference type="GO" id="GO:0000166">
    <property type="term" value="F:nucleotide binding"/>
    <property type="evidence" value="ECO:0007669"/>
    <property type="project" value="InterPro"/>
</dbReference>
<protein>
    <recommendedName>
        <fullName evidence="2">DNA-directed DNA polymerase</fullName>
        <ecNumber evidence="2">2.7.7.7</ecNumber>
    </recommendedName>
</protein>
<evidence type="ECO:0000256" key="7">
    <source>
        <dbReference type="ARBA" id="ARBA00023125"/>
    </source>
</evidence>
<keyword evidence="7" id="KW-0238">DNA-binding</keyword>
<evidence type="ECO:0000256" key="6">
    <source>
        <dbReference type="ARBA" id="ARBA00022932"/>
    </source>
</evidence>
<evidence type="ECO:0000256" key="3">
    <source>
        <dbReference type="ARBA" id="ARBA00022679"/>
    </source>
</evidence>
<dbReference type="AlphaFoldDB" id="A0A8T0FFV6"/>
<comment type="caution">
    <text evidence="10">The sequence shown here is derived from an EMBL/GenBank/DDBJ whole genome shotgun (WGS) entry which is preliminary data.</text>
</comment>
<evidence type="ECO:0000313" key="10">
    <source>
        <dbReference type="EMBL" id="KAF8789252.1"/>
    </source>
</evidence>
<evidence type="ECO:0000256" key="2">
    <source>
        <dbReference type="ARBA" id="ARBA00012417"/>
    </source>
</evidence>
<evidence type="ECO:0000259" key="9">
    <source>
        <dbReference type="Pfam" id="PF03175"/>
    </source>
</evidence>
<keyword evidence="5" id="KW-0235">DNA replication</keyword>